<name>A0A117L1D3_9EURY</name>
<proteinExistence type="predicted"/>
<keyword evidence="1 2" id="KW-0129">CBS domain</keyword>
<dbReference type="OMA" id="NAFHSMK"/>
<evidence type="ECO:0000313" key="4">
    <source>
        <dbReference type="EMBL" id="KUK17771.1"/>
    </source>
</evidence>
<dbReference type="EMBL" id="LGFD01000015">
    <property type="protein sequence ID" value="KUK17771.1"/>
    <property type="molecule type" value="Genomic_DNA"/>
</dbReference>
<dbReference type="PANTHER" id="PTHR43080:SF2">
    <property type="entry name" value="CBS DOMAIN-CONTAINING PROTEIN"/>
    <property type="match status" value="1"/>
</dbReference>
<gene>
    <name evidence="4" type="ORF">XD54_0957</name>
</gene>
<dbReference type="RefSeq" id="WP_015850268.1">
    <property type="nucleotide sequence ID" value="NZ_LGFD01000015.1"/>
</dbReference>
<protein>
    <recommendedName>
        <fullName evidence="3">CBS domain-containing protein</fullName>
    </recommendedName>
</protein>
<feature type="domain" description="CBS" evidence="3">
    <location>
        <begin position="103"/>
        <end position="159"/>
    </location>
</feature>
<dbReference type="InterPro" id="IPR046342">
    <property type="entry name" value="CBS_dom_sf"/>
</dbReference>
<evidence type="ECO:0000256" key="2">
    <source>
        <dbReference type="PROSITE-ProRule" id="PRU00703"/>
    </source>
</evidence>
<dbReference type="InterPro" id="IPR051257">
    <property type="entry name" value="Diverse_CBS-Domain"/>
</dbReference>
<dbReference type="Proteomes" id="UP000053911">
    <property type="component" value="Unassembled WGS sequence"/>
</dbReference>
<evidence type="ECO:0000259" key="3">
    <source>
        <dbReference type="PROSITE" id="PS51371"/>
    </source>
</evidence>
<accession>A0A117L1D3</accession>
<dbReference type="CDD" id="cd02205">
    <property type="entry name" value="CBS_pair_SF"/>
    <property type="match status" value="1"/>
</dbReference>
<organism evidence="4 5">
    <name type="scientific">Thermococcus sibiricus</name>
    <dbReference type="NCBI Taxonomy" id="172049"/>
    <lineage>
        <taxon>Archaea</taxon>
        <taxon>Methanobacteriati</taxon>
        <taxon>Methanobacteriota</taxon>
        <taxon>Thermococci</taxon>
        <taxon>Thermococcales</taxon>
        <taxon>Thermococcaceae</taxon>
        <taxon>Thermococcus</taxon>
    </lineage>
</organism>
<reference evidence="5" key="1">
    <citation type="journal article" date="2015" name="MBio">
        <title>Genome-Resolved Metagenomic Analysis Reveals Roles for Candidate Phyla and Other Microbial Community Members in Biogeochemical Transformations in Oil Reservoirs.</title>
        <authorList>
            <person name="Hu P."/>
            <person name="Tom L."/>
            <person name="Singh A."/>
            <person name="Thomas B.C."/>
            <person name="Baker B.J."/>
            <person name="Piceno Y.M."/>
            <person name="Andersen G.L."/>
            <person name="Banfield J.F."/>
        </authorList>
    </citation>
    <scope>NUCLEOTIDE SEQUENCE [LARGE SCALE GENOMIC DNA]</scope>
</reference>
<dbReference type="PROSITE" id="PS51371">
    <property type="entry name" value="CBS"/>
    <property type="match status" value="2"/>
</dbReference>
<evidence type="ECO:0000313" key="5">
    <source>
        <dbReference type="Proteomes" id="UP000053911"/>
    </source>
</evidence>
<dbReference type="PANTHER" id="PTHR43080">
    <property type="entry name" value="CBS DOMAIN-CONTAINING PROTEIN CBSX3, MITOCHONDRIAL"/>
    <property type="match status" value="1"/>
</dbReference>
<comment type="caution">
    <text evidence="4">The sequence shown here is derived from an EMBL/GenBank/DDBJ whole genome shotgun (WGS) entry which is preliminary data.</text>
</comment>
<sequence length="176" mass="19957">MNDVERALQTFYSMKLSDIMPPVISMPIVTLDSPIVDVLKLLRTRHHVWVVSDKESMKLEGVIRYLDVICILLPPENTKARFGNISAIFKSILGGAEKAADVMEHNIMTIDENATVLDALIKMRRYKVQILAIIDEKGTLKGEISLRLLIDEFLRLMKVGGVQWTQHGSSSRSEWH</sequence>
<dbReference type="SUPFAM" id="SSF54631">
    <property type="entry name" value="CBS-domain pair"/>
    <property type="match status" value="1"/>
</dbReference>
<evidence type="ECO:0000256" key="1">
    <source>
        <dbReference type="ARBA" id="ARBA00023122"/>
    </source>
</evidence>
<dbReference type="AlphaFoldDB" id="A0A117L1D3"/>
<dbReference type="Gene3D" id="3.10.580.10">
    <property type="entry name" value="CBS-domain"/>
    <property type="match status" value="1"/>
</dbReference>
<dbReference type="Pfam" id="PF00571">
    <property type="entry name" value="CBS"/>
    <property type="match status" value="2"/>
</dbReference>
<dbReference type="InterPro" id="IPR000644">
    <property type="entry name" value="CBS_dom"/>
</dbReference>
<feature type="domain" description="CBS" evidence="3">
    <location>
        <begin position="20"/>
        <end position="78"/>
    </location>
</feature>
<dbReference type="GeneID" id="8097017"/>